<evidence type="ECO:0000313" key="2">
    <source>
        <dbReference type="Proteomes" id="UP000827872"/>
    </source>
</evidence>
<protein>
    <submittedName>
        <fullName evidence="1">Uncharacterized protein</fullName>
    </submittedName>
</protein>
<proteinExistence type="predicted"/>
<organism evidence="1 2">
    <name type="scientific">Sphaerodactylus townsendi</name>
    <dbReference type="NCBI Taxonomy" id="933632"/>
    <lineage>
        <taxon>Eukaryota</taxon>
        <taxon>Metazoa</taxon>
        <taxon>Chordata</taxon>
        <taxon>Craniata</taxon>
        <taxon>Vertebrata</taxon>
        <taxon>Euteleostomi</taxon>
        <taxon>Lepidosauria</taxon>
        <taxon>Squamata</taxon>
        <taxon>Bifurcata</taxon>
        <taxon>Gekkota</taxon>
        <taxon>Sphaerodactylidae</taxon>
        <taxon>Sphaerodactylus</taxon>
    </lineage>
</organism>
<dbReference type="EMBL" id="CM037630">
    <property type="protein sequence ID" value="KAH7987727.1"/>
    <property type="molecule type" value="Genomic_DNA"/>
</dbReference>
<keyword evidence="2" id="KW-1185">Reference proteome</keyword>
<evidence type="ECO:0000313" key="1">
    <source>
        <dbReference type="EMBL" id="KAH7987727.1"/>
    </source>
</evidence>
<dbReference type="Proteomes" id="UP000827872">
    <property type="component" value="Linkage Group LG17"/>
</dbReference>
<reference evidence="1" key="1">
    <citation type="submission" date="2021-08" db="EMBL/GenBank/DDBJ databases">
        <title>The first chromosome-level gecko genome reveals the dynamic sex chromosomes of Neotropical dwarf geckos (Sphaerodactylidae: Sphaerodactylus).</title>
        <authorList>
            <person name="Pinto B.J."/>
            <person name="Keating S.E."/>
            <person name="Gamble T."/>
        </authorList>
    </citation>
    <scope>NUCLEOTIDE SEQUENCE</scope>
    <source>
        <strain evidence="1">TG3544</strain>
    </source>
</reference>
<accession>A0ACB8E6H5</accession>
<name>A0ACB8E6H5_9SAUR</name>
<sequence>MGSLFLHLEPITCQRCLQAQPALSRRMDEKACMAASVILRFCGYQMVLSVDLINTGKSSQETSGDKLVCRFSEERFEIFGKQKCFISCSRGLHSKGSFGTFRFVAKASLCIL</sequence>
<gene>
    <name evidence="1" type="ORF">K3G42_010667</name>
</gene>
<comment type="caution">
    <text evidence="1">The sequence shown here is derived from an EMBL/GenBank/DDBJ whole genome shotgun (WGS) entry which is preliminary data.</text>
</comment>